<evidence type="ECO:0000256" key="2">
    <source>
        <dbReference type="ARBA" id="ARBA00022801"/>
    </source>
</evidence>
<feature type="site" description="Important for catalytic activity, responsible for pKa modulation of the active site Glu and correct orientation of both the proton donor and substrate" evidence="4">
    <location>
        <position position="159"/>
    </location>
</feature>
<dbReference type="PANTHER" id="PTHR22925">
    <property type="entry name" value="GLYCOSYL HYDROLASE 43 FAMILY MEMBER"/>
    <property type="match status" value="1"/>
</dbReference>
<dbReference type="PANTHER" id="PTHR22925:SF3">
    <property type="entry name" value="GLYCOSYL HYDROLASE FAMILY PROTEIN 43"/>
    <property type="match status" value="1"/>
</dbReference>
<dbReference type="Proteomes" id="UP001302126">
    <property type="component" value="Unassembled WGS sequence"/>
</dbReference>
<evidence type="ECO:0000256" key="4">
    <source>
        <dbReference type="PIRSR" id="PIRSR606710-2"/>
    </source>
</evidence>
<evidence type="ECO:0000256" key="5">
    <source>
        <dbReference type="RuleBase" id="RU361187"/>
    </source>
</evidence>
<feature type="non-terminal residue" evidence="7">
    <location>
        <position position="1"/>
    </location>
</feature>
<proteinExistence type="inferred from homology"/>
<evidence type="ECO:0000256" key="1">
    <source>
        <dbReference type="ARBA" id="ARBA00009865"/>
    </source>
</evidence>
<reference evidence="7" key="2">
    <citation type="submission" date="2023-05" db="EMBL/GenBank/DDBJ databases">
        <authorList>
            <consortium name="Lawrence Berkeley National Laboratory"/>
            <person name="Steindorff A."/>
            <person name="Hensen N."/>
            <person name="Bonometti L."/>
            <person name="Westerberg I."/>
            <person name="Brannstrom I.O."/>
            <person name="Guillou S."/>
            <person name="Cros-Aarteil S."/>
            <person name="Calhoun S."/>
            <person name="Haridas S."/>
            <person name="Kuo A."/>
            <person name="Mondo S."/>
            <person name="Pangilinan J."/>
            <person name="Riley R."/>
            <person name="Labutti K."/>
            <person name="Andreopoulos B."/>
            <person name="Lipzen A."/>
            <person name="Chen C."/>
            <person name="Yanf M."/>
            <person name="Daum C."/>
            <person name="Ng V."/>
            <person name="Clum A."/>
            <person name="Ohm R."/>
            <person name="Martin F."/>
            <person name="Silar P."/>
            <person name="Natvig D."/>
            <person name="Lalanne C."/>
            <person name="Gautier V."/>
            <person name="Ament-Velasquez S.L."/>
            <person name="Kruys A."/>
            <person name="Hutchinson M.I."/>
            <person name="Powell A.J."/>
            <person name="Barry K."/>
            <person name="Miller A.N."/>
            <person name="Grigoriev I.V."/>
            <person name="Debuchy R."/>
            <person name="Gladieux P."/>
            <person name="Thoren M.H."/>
            <person name="Johannesson H."/>
        </authorList>
    </citation>
    <scope>NUCLEOTIDE SEQUENCE</scope>
    <source>
        <strain evidence="7">PSN309</strain>
    </source>
</reference>
<keyword evidence="3 5" id="KW-0326">Glycosidase</keyword>
<feature type="signal peptide" evidence="6">
    <location>
        <begin position="1"/>
        <end position="22"/>
    </location>
</feature>
<dbReference type="CDD" id="cd04081">
    <property type="entry name" value="CBM35_galactosidase-like"/>
    <property type="match status" value="1"/>
</dbReference>
<evidence type="ECO:0000256" key="3">
    <source>
        <dbReference type="ARBA" id="ARBA00023295"/>
    </source>
</evidence>
<evidence type="ECO:0000313" key="8">
    <source>
        <dbReference type="Proteomes" id="UP001302126"/>
    </source>
</evidence>
<dbReference type="GO" id="GO:0004553">
    <property type="term" value="F:hydrolase activity, hydrolyzing O-glycosyl compounds"/>
    <property type="evidence" value="ECO:0007669"/>
    <property type="project" value="InterPro"/>
</dbReference>
<dbReference type="GO" id="GO:0005975">
    <property type="term" value="P:carbohydrate metabolic process"/>
    <property type="evidence" value="ECO:0007669"/>
    <property type="project" value="InterPro"/>
</dbReference>
<comment type="similarity">
    <text evidence="1 5">Belongs to the glycosyl hydrolase 43 family.</text>
</comment>
<dbReference type="Gene3D" id="2.115.10.20">
    <property type="entry name" value="Glycosyl hydrolase domain, family 43"/>
    <property type="match status" value="1"/>
</dbReference>
<dbReference type="AlphaFoldDB" id="A0AAN6WJA8"/>
<name>A0AAN6WJA8_9PEZI</name>
<protein>
    <submittedName>
        <fullName evidence="7">Glycosyl hydrolase</fullName>
    </submittedName>
</protein>
<dbReference type="InterPro" id="IPR006710">
    <property type="entry name" value="Glyco_hydro_43"/>
</dbReference>
<dbReference type="EMBL" id="MU864574">
    <property type="protein sequence ID" value="KAK4183138.1"/>
    <property type="molecule type" value="Genomic_DNA"/>
</dbReference>
<evidence type="ECO:0000313" key="7">
    <source>
        <dbReference type="EMBL" id="KAK4183138.1"/>
    </source>
</evidence>
<dbReference type="Pfam" id="PF04616">
    <property type="entry name" value="Glyco_hydro_43"/>
    <property type="match status" value="1"/>
</dbReference>
<feature type="chain" id="PRO_5042817867" evidence="6">
    <location>
        <begin position="23"/>
        <end position="457"/>
    </location>
</feature>
<organism evidence="7 8">
    <name type="scientific">Podospora australis</name>
    <dbReference type="NCBI Taxonomy" id="1536484"/>
    <lineage>
        <taxon>Eukaryota</taxon>
        <taxon>Fungi</taxon>
        <taxon>Dikarya</taxon>
        <taxon>Ascomycota</taxon>
        <taxon>Pezizomycotina</taxon>
        <taxon>Sordariomycetes</taxon>
        <taxon>Sordariomycetidae</taxon>
        <taxon>Sordariales</taxon>
        <taxon>Podosporaceae</taxon>
        <taxon>Podospora</taxon>
    </lineage>
</organism>
<dbReference type="CDD" id="cd18821">
    <property type="entry name" value="GH43_Pc3Gal43A-like"/>
    <property type="match status" value="1"/>
</dbReference>
<accession>A0AAN6WJA8</accession>
<dbReference type="SUPFAM" id="SSF75005">
    <property type="entry name" value="Arabinanase/levansucrase/invertase"/>
    <property type="match status" value="1"/>
</dbReference>
<dbReference type="InterPro" id="IPR023296">
    <property type="entry name" value="Glyco_hydro_beta-prop_sf"/>
</dbReference>
<reference evidence="7" key="1">
    <citation type="journal article" date="2023" name="Mol. Phylogenet. Evol.">
        <title>Genome-scale phylogeny and comparative genomics of the fungal order Sordariales.</title>
        <authorList>
            <person name="Hensen N."/>
            <person name="Bonometti L."/>
            <person name="Westerberg I."/>
            <person name="Brannstrom I.O."/>
            <person name="Guillou S."/>
            <person name="Cros-Aarteil S."/>
            <person name="Calhoun S."/>
            <person name="Haridas S."/>
            <person name="Kuo A."/>
            <person name="Mondo S."/>
            <person name="Pangilinan J."/>
            <person name="Riley R."/>
            <person name="LaButti K."/>
            <person name="Andreopoulos B."/>
            <person name="Lipzen A."/>
            <person name="Chen C."/>
            <person name="Yan M."/>
            <person name="Daum C."/>
            <person name="Ng V."/>
            <person name="Clum A."/>
            <person name="Steindorff A."/>
            <person name="Ohm R.A."/>
            <person name="Martin F."/>
            <person name="Silar P."/>
            <person name="Natvig D.O."/>
            <person name="Lalanne C."/>
            <person name="Gautier V."/>
            <person name="Ament-Velasquez S.L."/>
            <person name="Kruys A."/>
            <person name="Hutchinson M.I."/>
            <person name="Powell A.J."/>
            <person name="Barry K."/>
            <person name="Miller A.N."/>
            <person name="Grigoriev I.V."/>
            <person name="Debuchy R."/>
            <person name="Gladieux P."/>
            <person name="Hiltunen Thoren M."/>
            <person name="Johannesson H."/>
        </authorList>
    </citation>
    <scope>NUCLEOTIDE SEQUENCE</scope>
    <source>
        <strain evidence="7">PSN309</strain>
    </source>
</reference>
<keyword evidence="8" id="KW-1185">Reference proteome</keyword>
<gene>
    <name evidence="7" type="ORF">QBC35DRAFT_544650</name>
</gene>
<evidence type="ECO:0000256" key="6">
    <source>
        <dbReference type="SAM" id="SignalP"/>
    </source>
</evidence>
<comment type="caution">
    <text evidence="7">The sequence shown here is derived from an EMBL/GenBank/DDBJ whole genome shotgun (WGS) entry which is preliminary data.</text>
</comment>
<sequence>MRFPSLSVALTAAGTLSQLAAASLQIVPGGTWTTPDGEHLQAHGAGLIVENGTYYMVGEDKSGGHSFSNVNCYSSTDLVQWRLVGAVLTRQASGDLGPNRVVERPKVIYNDRTRKYVLWMHMDSSNYGEARVAVATGDSVCGRYQYIRSFQPLGRESRDMGLFKDDDGKGYLLTEDRKHGLRIVALSDDFLSPTTDVFSWRLEGGNRVEAPALIKLGRTYFMFASMMTGWDSNENQYTTATSLTGPWSAWKKFADNGSKTYNSQTTYILKTSETSAIYLGDRWLKDNLMASTYVWLPLSISGTSVTMKNFVSWVPGPNAPFSSWQNPPAETSYEGEKAVYGGKARNVDCSTCSGKVTAGYIGGPDKGSVTFNNIRSDIDGLTTIRIKFLNGDGSPRYANVRVNGDGGRKVAFLPAKGDPASSALHANLRKGSSNTIVIEGWGSGWGPDVDRLMVPVQ</sequence>
<dbReference type="Gene3D" id="2.60.120.260">
    <property type="entry name" value="Galactose-binding domain-like"/>
    <property type="match status" value="1"/>
</dbReference>
<keyword evidence="6" id="KW-0732">Signal</keyword>
<keyword evidence="2 5" id="KW-0378">Hydrolase</keyword>